<dbReference type="EMBL" id="JH993350">
    <property type="protein sequence ID" value="EKX31141.1"/>
    <property type="molecule type" value="Genomic_DNA"/>
</dbReference>
<evidence type="ECO:0000313" key="3">
    <source>
        <dbReference type="Proteomes" id="UP000011087"/>
    </source>
</evidence>
<evidence type="ECO:0000313" key="2">
    <source>
        <dbReference type="EnsemblProtists" id="EKX31141"/>
    </source>
</evidence>
<protein>
    <submittedName>
        <fullName evidence="1 2">Uncharacterized protein</fullName>
    </submittedName>
</protein>
<dbReference type="EnsemblProtists" id="EKX31141">
    <property type="protein sequence ID" value="EKX31141"/>
    <property type="gene ID" value="GUITHDRAFT_122656"/>
</dbReference>
<keyword evidence="3" id="KW-1185">Reference proteome</keyword>
<dbReference type="RefSeq" id="XP_005818121.1">
    <property type="nucleotide sequence ID" value="XM_005818064.1"/>
</dbReference>
<accession>L1I4G9</accession>
<reference evidence="1 3" key="1">
    <citation type="journal article" date="2012" name="Nature">
        <title>Algal genomes reveal evolutionary mosaicism and the fate of nucleomorphs.</title>
        <authorList>
            <consortium name="DOE Joint Genome Institute"/>
            <person name="Curtis B.A."/>
            <person name="Tanifuji G."/>
            <person name="Burki F."/>
            <person name="Gruber A."/>
            <person name="Irimia M."/>
            <person name="Maruyama S."/>
            <person name="Arias M.C."/>
            <person name="Ball S.G."/>
            <person name="Gile G.H."/>
            <person name="Hirakawa Y."/>
            <person name="Hopkins J.F."/>
            <person name="Kuo A."/>
            <person name="Rensing S.A."/>
            <person name="Schmutz J."/>
            <person name="Symeonidi A."/>
            <person name="Elias M."/>
            <person name="Eveleigh R.J."/>
            <person name="Herman E.K."/>
            <person name="Klute M.J."/>
            <person name="Nakayama T."/>
            <person name="Obornik M."/>
            <person name="Reyes-Prieto A."/>
            <person name="Armbrust E.V."/>
            <person name="Aves S.J."/>
            <person name="Beiko R.G."/>
            <person name="Coutinho P."/>
            <person name="Dacks J.B."/>
            <person name="Durnford D.G."/>
            <person name="Fast N.M."/>
            <person name="Green B.R."/>
            <person name="Grisdale C.J."/>
            <person name="Hempel F."/>
            <person name="Henrissat B."/>
            <person name="Hoppner M.P."/>
            <person name="Ishida K."/>
            <person name="Kim E."/>
            <person name="Koreny L."/>
            <person name="Kroth P.G."/>
            <person name="Liu Y."/>
            <person name="Malik S.B."/>
            <person name="Maier U.G."/>
            <person name="McRose D."/>
            <person name="Mock T."/>
            <person name="Neilson J.A."/>
            <person name="Onodera N.T."/>
            <person name="Poole A.M."/>
            <person name="Pritham E.J."/>
            <person name="Richards T.A."/>
            <person name="Rocap G."/>
            <person name="Roy S.W."/>
            <person name="Sarai C."/>
            <person name="Schaack S."/>
            <person name="Shirato S."/>
            <person name="Slamovits C.H."/>
            <person name="Spencer D.F."/>
            <person name="Suzuki S."/>
            <person name="Worden A.Z."/>
            <person name="Zauner S."/>
            <person name="Barry K."/>
            <person name="Bell C."/>
            <person name="Bharti A.K."/>
            <person name="Crow J.A."/>
            <person name="Grimwood J."/>
            <person name="Kramer R."/>
            <person name="Lindquist E."/>
            <person name="Lucas S."/>
            <person name="Salamov A."/>
            <person name="McFadden G.I."/>
            <person name="Lane C.E."/>
            <person name="Keeling P.J."/>
            <person name="Gray M.W."/>
            <person name="Grigoriev I.V."/>
            <person name="Archibald J.M."/>
        </authorList>
    </citation>
    <scope>NUCLEOTIDE SEQUENCE</scope>
    <source>
        <strain evidence="1 3">CCMP2712</strain>
    </source>
</reference>
<proteinExistence type="predicted"/>
<gene>
    <name evidence="1" type="ORF">GUITHDRAFT_122656</name>
</gene>
<reference evidence="2" key="3">
    <citation type="submission" date="2015-06" db="UniProtKB">
        <authorList>
            <consortium name="EnsemblProtists"/>
        </authorList>
    </citation>
    <scope>IDENTIFICATION</scope>
</reference>
<dbReference type="KEGG" id="gtt:GUITHDRAFT_122656"/>
<dbReference type="HOGENOM" id="CLU_2202061_0_0_1"/>
<organism evidence="1">
    <name type="scientific">Guillardia theta (strain CCMP2712)</name>
    <name type="common">Cryptophyte</name>
    <dbReference type="NCBI Taxonomy" id="905079"/>
    <lineage>
        <taxon>Eukaryota</taxon>
        <taxon>Cryptophyceae</taxon>
        <taxon>Pyrenomonadales</taxon>
        <taxon>Geminigeraceae</taxon>
        <taxon>Guillardia</taxon>
    </lineage>
</organism>
<dbReference type="GeneID" id="17287863"/>
<evidence type="ECO:0000313" key="1">
    <source>
        <dbReference type="EMBL" id="EKX31141.1"/>
    </source>
</evidence>
<dbReference type="PaxDb" id="55529-EKX31141"/>
<dbReference type="AlphaFoldDB" id="L1I4G9"/>
<reference evidence="3" key="2">
    <citation type="submission" date="2012-11" db="EMBL/GenBank/DDBJ databases">
        <authorList>
            <person name="Kuo A."/>
            <person name="Curtis B.A."/>
            <person name="Tanifuji G."/>
            <person name="Burki F."/>
            <person name="Gruber A."/>
            <person name="Irimia M."/>
            <person name="Maruyama S."/>
            <person name="Arias M.C."/>
            <person name="Ball S.G."/>
            <person name="Gile G.H."/>
            <person name="Hirakawa Y."/>
            <person name="Hopkins J.F."/>
            <person name="Rensing S.A."/>
            <person name="Schmutz J."/>
            <person name="Symeonidi A."/>
            <person name="Elias M."/>
            <person name="Eveleigh R.J."/>
            <person name="Herman E.K."/>
            <person name="Klute M.J."/>
            <person name="Nakayama T."/>
            <person name="Obornik M."/>
            <person name="Reyes-Prieto A."/>
            <person name="Armbrust E.V."/>
            <person name="Aves S.J."/>
            <person name="Beiko R.G."/>
            <person name="Coutinho P."/>
            <person name="Dacks J.B."/>
            <person name="Durnford D.G."/>
            <person name="Fast N.M."/>
            <person name="Green B.R."/>
            <person name="Grisdale C."/>
            <person name="Hempe F."/>
            <person name="Henrissat B."/>
            <person name="Hoppner M.P."/>
            <person name="Ishida K.-I."/>
            <person name="Kim E."/>
            <person name="Koreny L."/>
            <person name="Kroth P.G."/>
            <person name="Liu Y."/>
            <person name="Malik S.-B."/>
            <person name="Maier U.G."/>
            <person name="McRose D."/>
            <person name="Mock T."/>
            <person name="Neilson J.A."/>
            <person name="Onodera N.T."/>
            <person name="Poole A.M."/>
            <person name="Pritham E.J."/>
            <person name="Richards T.A."/>
            <person name="Rocap G."/>
            <person name="Roy S.W."/>
            <person name="Sarai C."/>
            <person name="Schaack S."/>
            <person name="Shirato S."/>
            <person name="Slamovits C.H."/>
            <person name="Spencer D.F."/>
            <person name="Suzuki S."/>
            <person name="Worden A.Z."/>
            <person name="Zauner S."/>
            <person name="Barry K."/>
            <person name="Bell C."/>
            <person name="Bharti A.K."/>
            <person name="Crow J.A."/>
            <person name="Grimwood J."/>
            <person name="Kramer R."/>
            <person name="Lindquist E."/>
            <person name="Lucas S."/>
            <person name="Salamov A."/>
            <person name="McFadden G.I."/>
            <person name="Lane C.E."/>
            <person name="Keeling P.J."/>
            <person name="Gray M.W."/>
            <person name="Grigoriev I.V."/>
            <person name="Archibald J.M."/>
        </authorList>
    </citation>
    <scope>NUCLEOTIDE SEQUENCE</scope>
    <source>
        <strain evidence="3">CCMP2712</strain>
    </source>
</reference>
<dbReference type="Proteomes" id="UP000011087">
    <property type="component" value="Unassembled WGS sequence"/>
</dbReference>
<sequence>MEELAARSTDTSERTLRVDHARQEVARRCIRELVSIIDAYMAMCQGSRHDVQEIIDRSCVEGDATLDDLIFRMRSTLEENAEFIRTVLERRQQNFNIPDFLFPAVVNP</sequence>
<name>L1I4G9_GUITC</name>